<dbReference type="HOGENOM" id="CLU_027128_1_5_4"/>
<feature type="chain" id="PRO_5001715933" evidence="3">
    <location>
        <begin position="25"/>
        <end position="395"/>
    </location>
</feature>
<dbReference type="InterPro" id="IPR051010">
    <property type="entry name" value="BCAA_transport"/>
</dbReference>
<dbReference type="KEGG" id="ctes:O987_06730"/>
<dbReference type="PANTHER" id="PTHR30483">
    <property type="entry name" value="LEUCINE-SPECIFIC-BINDING PROTEIN"/>
    <property type="match status" value="1"/>
</dbReference>
<organism evidence="5 6">
    <name type="scientific">Comamonas testosteroni TK102</name>
    <dbReference type="NCBI Taxonomy" id="1392005"/>
    <lineage>
        <taxon>Bacteria</taxon>
        <taxon>Pseudomonadati</taxon>
        <taxon>Pseudomonadota</taxon>
        <taxon>Betaproteobacteria</taxon>
        <taxon>Burkholderiales</taxon>
        <taxon>Comamonadaceae</taxon>
        <taxon>Comamonas</taxon>
    </lineage>
</organism>
<name>A0A076PP56_COMTE</name>
<reference evidence="5 6" key="1">
    <citation type="journal article" date="2014" name="Genome Announc.">
        <title>Complete Genome Sequence of Polychlorinated Biphenyl Degrader Comamonas testosteroni TK102 (NBRC 109938).</title>
        <authorList>
            <person name="Fukuda K."/>
            <person name="Hosoyama A."/>
            <person name="Tsuchikane K."/>
            <person name="Ohji S."/>
            <person name="Yamazoe A."/>
            <person name="Fujita N."/>
            <person name="Shintani M."/>
            <person name="Kimbara K."/>
        </authorList>
    </citation>
    <scope>NUCLEOTIDE SEQUENCE [LARGE SCALE GENOMIC DNA]</scope>
    <source>
        <strain evidence="5">TK102</strain>
    </source>
</reference>
<evidence type="ECO:0000313" key="5">
    <source>
        <dbReference type="EMBL" id="AIJ45495.1"/>
    </source>
</evidence>
<gene>
    <name evidence="5" type="ORF">O987_06730</name>
</gene>
<dbReference type="Proteomes" id="UP000028782">
    <property type="component" value="Chromosome"/>
</dbReference>
<dbReference type="InterPro" id="IPR028081">
    <property type="entry name" value="Leu-bd"/>
</dbReference>
<dbReference type="CDD" id="cd06328">
    <property type="entry name" value="PBP1_SBP-like"/>
    <property type="match status" value="1"/>
</dbReference>
<dbReference type="Pfam" id="PF13458">
    <property type="entry name" value="Peripla_BP_6"/>
    <property type="match status" value="1"/>
</dbReference>
<protein>
    <submittedName>
        <fullName evidence="5">ABC transporter permease</fullName>
    </submittedName>
</protein>
<comment type="similarity">
    <text evidence="1">Belongs to the leucine-binding protein family.</text>
</comment>
<accession>A0A076PP56</accession>
<evidence type="ECO:0000259" key="4">
    <source>
        <dbReference type="Pfam" id="PF13458"/>
    </source>
</evidence>
<dbReference type="PANTHER" id="PTHR30483:SF6">
    <property type="entry name" value="PERIPLASMIC BINDING PROTEIN OF ABC TRANSPORTER FOR NATURAL AMINO ACIDS"/>
    <property type="match status" value="1"/>
</dbReference>
<feature type="domain" description="Leucine-binding protein" evidence="4">
    <location>
        <begin position="27"/>
        <end position="367"/>
    </location>
</feature>
<dbReference type="RefSeq" id="WP_043371208.1">
    <property type="nucleotide sequence ID" value="NZ_CP006704.1"/>
</dbReference>
<dbReference type="EMBL" id="CP006704">
    <property type="protein sequence ID" value="AIJ45495.1"/>
    <property type="molecule type" value="Genomic_DNA"/>
</dbReference>
<feature type="signal peptide" evidence="3">
    <location>
        <begin position="1"/>
        <end position="24"/>
    </location>
</feature>
<dbReference type="InterPro" id="IPR028082">
    <property type="entry name" value="Peripla_BP_I"/>
</dbReference>
<evidence type="ECO:0000256" key="1">
    <source>
        <dbReference type="ARBA" id="ARBA00010062"/>
    </source>
</evidence>
<evidence type="ECO:0000256" key="3">
    <source>
        <dbReference type="SAM" id="SignalP"/>
    </source>
</evidence>
<evidence type="ECO:0000256" key="2">
    <source>
        <dbReference type="ARBA" id="ARBA00022729"/>
    </source>
</evidence>
<evidence type="ECO:0000313" key="6">
    <source>
        <dbReference type="Proteomes" id="UP000028782"/>
    </source>
</evidence>
<dbReference type="Gene3D" id="3.40.50.2300">
    <property type="match status" value="2"/>
</dbReference>
<sequence>MHKRSLLQFAALAAMAAHVPGALAQSEIRIAHVYSKTGPLEAYGKQTQAGLLMGLEYATGGSMTVAGKKLVLIEKDDQGRPDLGKSLLAAAYSDDKADLAVGPSASGVALAMLPVAEEYKKILIVEPAVADSITGDKWNKYIFRTGRNSSQDAISNAVAIDKPGVTIATLAQDNAFGRDGVKAFKEAVKKGKLVHEEYLPAATTDFTAGAQRLIDRLKDVPGKKVIWIVWAGAGNPFKIADMDLKRYGIEIATGGNILPAMAAYKNLPGMEGATYYYFGIPKNPVNEAMVSMSYKQFKAPPDFFTAGGFSAAMAIVTALKKTGGDTKTNALIKAMEGMSFDTPKGVMTFRKEDHQAMQSMYHFRIKNDPAMAWGVPELVREIKPEEMNVPVRNQR</sequence>
<keyword evidence="2 3" id="KW-0732">Signal</keyword>
<dbReference type="SUPFAM" id="SSF53822">
    <property type="entry name" value="Periplasmic binding protein-like I"/>
    <property type="match status" value="1"/>
</dbReference>
<proteinExistence type="inferred from homology"/>
<dbReference type="AlphaFoldDB" id="A0A076PP56"/>